<dbReference type="EMBL" id="JBEPNW010000002">
    <property type="protein sequence ID" value="MET3865610.1"/>
    <property type="molecule type" value="Genomic_DNA"/>
</dbReference>
<evidence type="ECO:0000259" key="1">
    <source>
        <dbReference type="Pfam" id="PF00535"/>
    </source>
</evidence>
<protein>
    <submittedName>
        <fullName evidence="2">Glycosyltransferase involved in cell wall biosynthesis</fullName>
    </submittedName>
</protein>
<dbReference type="RefSeq" id="WP_083374408.1">
    <property type="nucleotide sequence ID" value="NZ_JBEPNV010000001.1"/>
</dbReference>
<feature type="domain" description="Glycosyltransferase 2-like" evidence="1">
    <location>
        <begin position="21"/>
        <end position="131"/>
    </location>
</feature>
<organism evidence="2 3">
    <name type="scientific">Methylobacterium radiotolerans</name>
    <dbReference type="NCBI Taxonomy" id="31998"/>
    <lineage>
        <taxon>Bacteria</taxon>
        <taxon>Pseudomonadati</taxon>
        <taxon>Pseudomonadota</taxon>
        <taxon>Alphaproteobacteria</taxon>
        <taxon>Hyphomicrobiales</taxon>
        <taxon>Methylobacteriaceae</taxon>
        <taxon>Methylobacterium</taxon>
    </lineage>
</organism>
<dbReference type="PANTHER" id="PTHR43685:SF2">
    <property type="entry name" value="GLYCOSYLTRANSFERASE 2-LIKE DOMAIN-CONTAINING PROTEIN"/>
    <property type="match status" value="1"/>
</dbReference>
<dbReference type="PANTHER" id="PTHR43685">
    <property type="entry name" value="GLYCOSYLTRANSFERASE"/>
    <property type="match status" value="1"/>
</dbReference>
<dbReference type="InterPro" id="IPR029044">
    <property type="entry name" value="Nucleotide-diphossugar_trans"/>
</dbReference>
<accession>A0ABV2NGK7</accession>
<dbReference type="CDD" id="cd00761">
    <property type="entry name" value="Glyco_tranf_GTA_type"/>
    <property type="match status" value="1"/>
</dbReference>
<sequence length="364" mass="40082">MSTDAVAAEVLTGTRPPALAVIINCFNYERYIECAIQSVVSQNNPDCEIVVIDDGSTDGSWTIIQNSGVRAFRKTNGGQVSACLLGIEKTTAPFVLFLDADDQLLPGSLDAIIDALDADISKLQFQLVRINETGAVIAPAFPALPMGRDRDKFQAHVKKSGTYISPPTSGNVFRRDVCELLRNASYDTAVDGVILTAAPFFGDIVSLNRPLGCYRIHGQNKSGVQNGVSQALLEKHKRRFNDRVIHLKSILRQNNWSDTIRDPKSMYFYNIYEIHQDMISGRRVSARKALGAVKQLPAWYSPLRRAVTAAALLTAPVLPNAINVRFINSWRLVLVRLVSSFARMQALTVAPRSYPRCPLPGGPR</sequence>
<keyword evidence="3" id="KW-1185">Reference proteome</keyword>
<dbReference type="Proteomes" id="UP001549119">
    <property type="component" value="Unassembled WGS sequence"/>
</dbReference>
<evidence type="ECO:0000313" key="3">
    <source>
        <dbReference type="Proteomes" id="UP001549119"/>
    </source>
</evidence>
<gene>
    <name evidence="2" type="ORF">ABIC20_002919</name>
</gene>
<dbReference type="SUPFAM" id="SSF53448">
    <property type="entry name" value="Nucleotide-diphospho-sugar transferases"/>
    <property type="match status" value="1"/>
</dbReference>
<name>A0ABV2NGK7_9HYPH</name>
<dbReference type="InterPro" id="IPR001173">
    <property type="entry name" value="Glyco_trans_2-like"/>
</dbReference>
<comment type="caution">
    <text evidence="2">The sequence shown here is derived from an EMBL/GenBank/DDBJ whole genome shotgun (WGS) entry which is preliminary data.</text>
</comment>
<reference evidence="2 3" key="1">
    <citation type="submission" date="2024-06" db="EMBL/GenBank/DDBJ databases">
        <title>Genomics of switchgrass bacterial isolates.</title>
        <authorList>
            <person name="Shade A."/>
        </authorList>
    </citation>
    <scope>NUCLEOTIDE SEQUENCE [LARGE SCALE GENOMIC DNA]</scope>
    <source>
        <strain evidence="2 3">PvP084</strain>
    </source>
</reference>
<evidence type="ECO:0000313" key="2">
    <source>
        <dbReference type="EMBL" id="MET3865610.1"/>
    </source>
</evidence>
<dbReference type="Gene3D" id="3.90.550.10">
    <property type="entry name" value="Spore Coat Polysaccharide Biosynthesis Protein SpsA, Chain A"/>
    <property type="match status" value="1"/>
</dbReference>
<proteinExistence type="predicted"/>
<dbReference type="Pfam" id="PF00535">
    <property type="entry name" value="Glycos_transf_2"/>
    <property type="match status" value="1"/>
</dbReference>
<dbReference type="InterPro" id="IPR050834">
    <property type="entry name" value="Glycosyltransf_2"/>
</dbReference>